<comment type="caution">
    <text evidence="2">The sequence shown here is derived from an EMBL/GenBank/DDBJ whole genome shotgun (WGS) entry which is preliminary data.</text>
</comment>
<dbReference type="EMBL" id="BONY01000008">
    <property type="protein sequence ID" value="GIH03631.1"/>
    <property type="molecule type" value="Genomic_DNA"/>
</dbReference>
<evidence type="ECO:0000256" key="1">
    <source>
        <dbReference type="SAM" id="Phobius"/>
    </source>
</evidence>
<evidence type="ECO:0000313" key="2">
    <source>
        <dbReference type="EMBL" id="GIH03631.1"/>
    </source>
</evidence>
<sequence>MASHHLIETFLAGLARCRLPADALDELADGLAETYHHHLGTGLSPQDAAARALAEFGTTKEINAAFARHSPARRAARLMLVTGPAVGMCWGASLVAARFWTWPIPRPAVIAFVASLLATIAVLAAAATSNTYSRTRIAVMGACAMSLLDLIMLFSIGYAAPGFVWPMALAVPASIARVGLTLRQLPMLVAR</sequence>
<accession>A0A8J3Q4N0</accession>
<proteinExistence type="predicted"/>
<feature type="transmembrane region" description="Helical" evidence="1">
    <location>
        <begin position="137"/>
        <end position="157"/>
    </location>
</feature>
<gene>
    <name evidence="2" type="ORF">Rhe02_16980</name>
</gene>
<reference evidence="2" key="1">
    <citation type="submission" date="2021-01" db="EMBL/GenBank/DDBJ databases">
        <title>Whole genome shotgun sequence of Rhizocola hellebori NBRC 109834.</title>
        <authorList>
            <person name="Komaki H."/>
            <person name="Tamura T."/>
        </authorList>
    </citation>
    <scope>NUCLEOTIDE SEQUENCE</scope>
    <source>
        <strain evidence="2">NBRC 109834</strain>
    </source>
</reference>
<protein>
    <submittedName>
        <fullName evidence="2">Uncharacterized protein</fullName>
    </submittedName>
</protein>
<keyword evidence="1" id="KW-0812">Transmembrane</keyword>
<keyword evidence="1" id="KW-0472">Membrane</keyword>
<evidence type="ECO:0000313" key="3">
    <source>
        <dbReference type="Proteomes" id="UP000612899"/>
    </source>
</evidence>
<feature type="transmembrane region" description="Helical" evidence="1">
    <location>
        <begin position="163"/>
        <end position="182"/>
    </location>
</feature>
<dbReference type="AlphaFoldDB" id="A0A8J3Q4N0"/>
<dbReference type="RefSeq" id="WP_203907530.1">
    <property type="nucleotide sequence ID" value="NZ_BONY01000008.1"/>
</dbReference>
<keyword evidence="3" id="KW-1185">Reference proteome</keyword>
<organism evidence="2 3">
    <name type="scientific">Rhizocola hellebori</name>
    <dbReference type="NCBI Taxonomy" id="1392758"/>
    <lineage>
        <taxon>Bacteria</taxon>
        <taxon>Bacillati</taxon>
        <taxon>Actinomycetota</taxon>
        <taxon>Actinomycetes</taxon>
        <taxon>Micromonosporales</taxon>
        <taxon>Micromonosporaceae</taxon>
        <taxon>Rhizocola</taxon>
    </lineage>
</organism>
<keyword evidence="1" id="KW-1133">Transmembrane helix</keyword>
<dbReference type="Proteomes" id="UP000612899">
    <property type="component" value="Unassembled WGS sequence"/>
</dbReference>
<name>A0A8J3Q4N0_9ACTN</name>
<feature type="transmembrane region" description="Helical" evidence="1">
    <location>
        <begin position="78"/>
        <end position="101"/>
    </location>
</feature>
<feature type="transmembrane region" description="Helical" evidence="1">
    <location>
        <begin position="107"/>
        <end position="125"/>
    </location>
</feature>